<dbReference type="AlphaFoldDB" id="A0AAV0M4Y5"/>
<sequence>TEPVFFCVCSEFPVRILGTLGDELSQPATAVRCSAALSPKSTKFETFGGWSEIRFTSENILNPPASMVVTFTFNRLLPPSPANLRSSSFAPNLPSTSLPSPCNRRPLLRRSKAPSGLKQRICGTGEGRGVLICRAELSQDAPYAAAIGACMLSSLLLSSPYPAADEESDSGMDTTDTRLTVMGIISFVPYFNWLSWVFAWIDTGKRRYAVYALAYLGPYLRYNLSLSPEDSWLPIASIFLGVIHVQLETSIKNGDIQGFQLFNEASKLLSFTKERPDDDIVEDERIPKLGPEP</sequence>
<feature type="transmembrane region" description="Helical" evidence="1">
    <location>
        <begin position="141"/>
        <end position="161"/>
    </location>
</feature>
<dbReference type="EMBL" id="CAMGYJ010000007">
    <property type="protein sequence ID" value="CAI0441807.1"/>
    <property type="molecule type" value="Genomic_DNA"/>
</dbReference>
<proteinExistence type="predicted"/>
<keyword evidence="3" id="KW-1185">Reference proteome</keyword>
<name>A0AAV0M4Y5_9ROSI</name>
<comment type="caution">
    <text evidence="2">The sequence shown here is derived from an EMBL/GenBank/DDBJ whole genome shotgun (WGS) entry which is preliminary data.</text>
</comment>
<reference evidence="2" key="1">
    <citation type="submission" date="2022-08" db="EMBL/GenBank/DDBJ databases">
        <authorList>
            <person name="Gutierrez-Valencia J."/>
        </authorList>
    </citation>
    <scope>NUCLEOTIDE SEQUENCE</scope>
</reference>
<feature type="non-terminal residue" evidence="2">
    <location>
        <position position="1"/>
    </location>
</feature>
<gene>
    <name evidence="2" type="ORF">LITE_LOCUS27026</name>
</gene>
<dbReference type="PANTHER" id="PTHR36804">
    <property type="entry name" value="OSJNBA0013K16.11 PROTEIN"/>
    <property type="match status" value="1"/>
</dbReference>
<evidence type="ECO:0000313" key="3">
    <source>
        <dbReference type="Proteomes" id="UP001154282"/>
    </source>
</evidence>
<accession>A0AAV0M4Y5</accession>
<keyword evidence="1" id="KW-1133">Transmembrane helix</keyword>
<keyword evidence="1" id="KW-0812">Transmembrane</keyword>
<evidence type="ECO:0000313" key="2">
    <source>
        <dbReference type="EMBL" id="CAI0441807.1"/>
    </source>
</evidence>
<dbReference type="Proteomes" id="UP001154282">
    <property type="component" value="Unassembled WGS sequence"/>
</dbReference>
<organism evidence="2 3">
    <name type="scientific">Linum tenue</name>
    <dbReference type="NCBI Taxonomy" id="586396"/>
    <lineage>
        <taxon>Eukaryota</taxon>
        <taxon>Viridiplantae</taxon>
        <taxon>Streptophyta</taxon>
        <taxon>Embryophyta</taxon>
        <taxon>Tracheophyta</taxon>
        <taxon>Spermatophyta</taxon>
        <taxon>Magnoliopsida</taxon>
        <taxon>eudicotyledons</taxon>
        <taxon>Gunneridae</taxon>
        <taxon>Pentapetalae</taxon>
        <taxon>rosids</taxon>
        <taxon>fabids</taxon>
        <taxon>Malpighiales</taxon>
        <taxon>Linaceae</taxon>
        <taxon>Linum</taxon>
    </lineage>
</organism>
<keyword evidence="1" id="KW-0472">Membrane</keyword>
<protein>
    <submittedName>
        <fullName evidence="2">Uncharacterized protein</fullName>
    </submittedName>
</protein>
<evidence type="ECO:0000256" key="1">
    <source>
        <dbReference type="SAM" id="Phobius"/>
    </source>
</evidence>
<dbReference type="PANTHER" id="PTHR36804:SF1">
    <property type="entry name" value="OS04G0585600 PROTEIN"/>
    <property type="match status" value="1"/>
</dbReference>
<feature type="transmembrane region" description="Helical" evidence="1">
    <location>
        <begin position="181"/>
        <end position="201"/>
    </location>
</feature>